<dbReference type="OrthoDB" id="8757764at2"/>
<organism evidence="1 2">
    <name type="scientific">Massilia atriviolacea</name>
    <dbReference type="NCBI Taxonomy" id="2495579"/>
    <lineage>
        <taxon>Bacteria</taxon>
        <taxon>Pseudomonadati</taxon>
        <taxon>Pseudomonadota</taxon>
        <taxon>Betaproteobacteria</taxon>
        <taxon>Burkholderiales</taxon>
        <taxon>Oxalobacteraceae</taxon>
        <taxon>Telluria group</taxon>
        <taxon>Massilia</taxon>
    </lineage>
</organism>
<proteinExistence type="predicted"/>
<keyword evidence="2" id="KW-1185">Reference proteome</keyword>
<evidence type="ECO:0008006" key="3">
    <source>
        <dbReference type="Google" id="ProtNLM"/>
    </source>
</evidence>
<reference evidence="1 2" key="1">
    <citation type="submission" date="2018-12" db="EMBL/GenBank/DDBJ databases">
        <authorList>
            <person name="Yang E."/>
        </authorList>
    </citation>
    <scope>NUCLEOTIDE SEQUENCE [LARGE SCALE GENOMIC DNA]</scope>
    <source>
        <strain evidence="1 2">SOD</strain>
    </source>
</reference>
<gene>
    <name evidence="1" type="ORF">EJB06_07565</name>
</gene>
<dbReference type="AlphaFoldDB" id="A0A430HR88"/>
<sequence length="168" mass="18672">MSARPKITLAWRGKADPVPDAGYVLADDFVLCQTQDEPAPEYAAREIGLRLENWSRWCTGGRGARGESSITGIICDAMREHDPATIGEARPASRHPIDDNDALRIARAMIHLDKASRDLLRYCYIEQWRPEMICKVIGISIRPPTEFVARVFAAKAAIEVLANNQGVK</sequence>
<evidence type="ECO:0000313" key="1">
    <source>
        <dbReference type="EMBL" id="RSZ60028.1"/>
    </source>
</evidence>
<protein>
    <recommendedName>
        <fullName evidence="3">Phage antitermination protein Q</fullName>
    </recommendedName>
</protein>
<dbReference type="EMBL" id="RXLQ01000003">
    <property type="protein sequence ID" value="RSZ60028.1"/>
    <property type="molecule type" value="Genomic_DNA"/>
</dbReference>
<dbReference type="RefSeq" id="WP_126073389.1">
    <property type="nucleotide sequence ID" value="NZ_CP051166.1"/>
</dbReference>
<comment type="caution">
    <text evidence="1">The sequence shown here is derived from an EMBL/GenBank/DDBJ whole genome shotgun (WGS) entry which is preliminary data.</text>
</comment>
<evidence type="ECO:0000313" key="2">
    <source>
        <dbReference type="Proteomes" id="UP000278085"/>
    </source>
</evidence>
<accession>A0A430HR88</accession>
<name>A0A430HR88_9BURK</name>
<dbReference type="Proteomes" id="UP000278085">
    <property type="component" value="Unassembled WGS sequence"/>
</dbReference>